<keyword evidence="1" id="KW-0812">Transmembrane</keyword>
<feature type="transmembrane region" description="Helical" evidence="1">
    <location>
        <begin position="53"/>
        <end position="72"/>
    </location>
</feature>
<geneLocation type="plasmid" evidence="2">
    <name>pBC453</name>
</geneLocation>
<name>A0A286P6K0_9BURK</name>
<dbReference type="AlphaFoldDB" id="A0A286P6K0"/>
<keyword evidence="2" id="KW-0614">Plasmid</keyword>
<accession>A0A286P6K0</accession>
<reference evidence="2" key="2">
    <citation type="journal article" date="2017" name="Genome Announc.">
        <title>High-Quality Draft Genome Sequence of Burkholderia contaminans CH-1, a Gram-Negative Bacterium That Metabolizes 2-Azahypoxanthine, a Plant Growth-Regulating Compound.</title>
        <authorList>
            <person name="Choi J.-H."/>
            <person name="Sugiura H."/>
            <person name="Moriuchi R."/>
            <person name="Kawagishi H."/>
            <person name="Dohra H."/>
        </authorList>
    </citation>
    <scope>NUCLEOTIDE SEQUENCE</scope>
    <source>
        <strain evidence="2">CH-1</strain>
        <plasmid evidence="2">pBC453</plasmid>
    </source>
</reference>
<sequence>MKEVAYRTLLSFAGLLCRSALARLILGVTSLASVVGGPICVTNWVVEHHVIDAPSLIVGLSISLVLLGALQLRVTRETNAE</sequence>
<organism evidence="2">
    <name type="scientific">Burkholderia contaminans</name>
    <dbReference type="NCBI Taxonomy" id="488447"/>
    <lineage>
        <taxon>Bacteria</taxon>
        <taxon>Pseudomonadati</taxon>
        <taxon>Pseudomonadota</taxon>
        <taxon>Betaproteobacteria</taxon>
        <taxon>Burkholderiales</taxon>
        <taxon>Burkholderiaceae</taxon>
        <taxon>Burkholderia</taxon>
        <taxon>Burkholderia cepacia complex</taxon>
    </lineage>
</organism>
<evidence type="ECO:0000256" key="1">
    <source>
        <dbReference type="SAM" id="Phobius"/>
    </source>
</evidence>
<gene>
    <name evidence="2" type="ORF">BCCH1_79750</name>
</gene>
<evidence type="ECO:0000313" key="2">
    <source>
        <dbReference type="EMBL" id="BBA45464.1"/>
    </source>
</evidence>
<dbReference type="EMBL" id="AP018360">
    <property type="protein sequence ID" value="BBA45464.1"/>
    <property type="molecule type" value="Genomic_DNA"/>
</dbReference>
<reference evidence="2" key="1">
    <citation type="journal article" date="2016" name="Biosci. Biotechnol. Biochem.">
        <title>Bioconversion of AHX to AOH by resting cells of Burkholderia contaminans CH-1.</title>
        <authorList>
            <person name="Choi J.H."/>
            <person name="Kikuchi A."/>
            <person name="Pumkaeo P."/>
            <person name="Hirai H."/>
            <person name="Tokuyama S."/>
            <person name="Kawagishi H."/>
        </authorList>
    </citation>
    <scope>NUCLEOTIDE SEQUENCE</scope>
    <source>
        <strain evidence="2">CH-1</strain>
        <plasmid evidence="2">pBC453</plasmid>
    </source>
</reference>
<protein>
    <submittedName>
        <fullName evidence="2">Uncharacterized protein</fullName>
    </submittedName>
</protein>
<keyword evidence="1" id="KW-1133">Transmembrane helix</keyword>
<proteinExistence type="predicted"/>
<keyword evidence="1" id="KW-0472">Membrane</keyword>